<proteinExistence type="predicted"/>
<dbReference type="EMBL" id="JACXVP010000006">
    <property type="protein sequence ID" value="KAG5598224.1"/>
    <property type="molecule type" value="Genomic_DNA"/>
</dbReference>
<dbReference type="PROSITE" id="PS50158">
    <property type="entry name" value="ZF_CCHC"/>
    <property type="match status" value="1"/>
</dbReference>
<feature type="compositionally biased region" description="Basic and acidic residues" evidence="2">
    <location>
        <begin position="56"/>
        <end position="74"/>
    </location>
</feature>
<protein>
    <recommendedName>
        <fullName evidence="3">CCHC-type domain-containing protein</fullName>
    </recommendedName>
</protein>
<dbReference type="GO" id="GO:0003676">
    <property type="term" value="F:nucleic acid binding"/>
    <property type="evidence" value="ECO:0007669"/>
    <property type="project" value="InterPro"/>
</dbReference>
<name>A0A9J5YF28_SOLCO</name>
<feature type="region of interest" description="Disordered" evidence="2">
    <location>
        <begin position="53"/>
        <end position="86"/>
    </location>
</feature>
<dbReference type="Pfam" id="PF00098">
    <property type="entry name" value="zf-CCHC"/>
    <property type="match status" value="1"/>
</dbReference>
<evidence type="ECO:0000259" key="3">
    <source>
        <dbReference type="PROSITE" id="PS50158"/>
    </source>
</evidence>
<sequence>MDGSWNTRMQYFFLGKKFWDIIGRSDTTPPTDVEAAKSLTIKGGDKALFSKRQAYQKREAQRSSRPGRDQENQHQRTQRQNKQAKGFNNRQMEKCYNCGNKGHYTKDCWYKKVEGNVATSTQNKKDGEETWDFETSYAVEETNQQEELVTCHSNKEDEIALAIVSEKLVDYEHDWIVDSGCSNHMTGDEKKLINMSEYKGGQVVVTANNSKMPITHIGMKRNLLSVSQLTDSGNYVLFGPND</sequence>
<dbReference type="InterPro" id="IPR036875">
    <property type="entry name" value="Znf_CCHC_sf"/>
</dbReference>
<dbReference type="GO" id="GO:0008270">
    <property type="term" value="F:zinc ion binding"/>
    <property type="evidence" value="ECO:0007669"/>
    <property type="project" value="UniProtKB-KW"/>
</dbReference>
<gene>
    <name evidence="4" type="ORF">H5410_029594</name>
</gene>
<evidence type="ECO:0000313" key="5">
    <source>
        <dbReference type="Proteomes" id="UP000824120"/>
    </source>
</evidence>
<keyword evidence="1" id="KW-0862">Zinc</keyword>
<accession>A0A9J5YF28</accession>
<dbReference type="SUPFAM" id="SSF57756">
    <property type="entry name" value="Retrovirus zinc finger-like domains"/>
    <property type="match status" value="1"/>
</dbReference>
<reference evidence="4 5" key="1">
    <citation type="submission" date="2020-09" db="EMBL/GenBank/DDBJ databases">
        <title>De no assembly of potato wild relative species, Solanum commersonii.</title>
        <authorList>
            <person name="Cho K."/>
        </authorList>
    </citation>
    <scope>NUCLEOTIDE SEQUENCE [LARGE SCALE GENOMIC DNA]</scope>
    <source>
        <strain evidence="4">LZ3.2</strain>
        <tissue evidence="4">Leaf</tissue>
    </source>
</reference>
<dbReference type="Pfam" id="PF22936">
    <property type="entry name" value="Pol_BBD"/>
    <property type="match status" value="1"/>
</dbReference>
<dbReference type="OrthoDB" id="997963at2759"/>
<evidence type="ECO:0000313" key="4">
    <source>
        <dbReference type="EMBL" id="KAG5598224.1"/>
    </source>
</evidence>
<keyword evidence="1" id="KW-0863">Zinc-finger</keyword>
<organism evidence="4 5">
    <name type="scientific">Solanum commersonii</name>
    <name type="common">Commerson's wild potato</name>
    <name type="synonym">Commerson's nightshade</name>
    <dbReference type="NCBI Taxonomy" id="4109"/>
    <lineage>
        <taxon>Eukaryota</taxon>
        <taxon>Viridiplantae</taxon>
        <taxon>Streptophyta</taxon>
        <taxon>Embryophyta</taxon>
        <taxon>Tracheophyta</taxon>
        <taxon>Spermatophyta</taxon>
        <taxon>Magnoliopsida</taxon>
        <taxon>eudicotyledons</taxon>
        <taxon>Gunneridae</taxon>
        <taxon>Pentapetalae</taxon>
        <taxon>asterids</taxon>
        <taxon>lamiids</taxon>
        <taxon>Solanales</taxon>
        <taxon>Solanaceae</taxon>
        <taxon>Solanoideae</taxon>
        <taxon>Solaneae</taxon>
        <taxon>Solanum</taxon>
    </lineage>
</organism>
<feature type="domain" description="CCHC-type" evidence="3">
    <location>
        <begin position="94"/>
        <end position="108"/>
    </location>
</feature>
<dbReference type="AlphaFoldDB" id="A0A9J5YF28"/>
<dbReference type="Gene3D" id="4.10.60.10">
    <property type="entry name" value="Zinc finger, CCHC-type"/>
    <property type="match status" value="1"/>
</dbReference>
<dbReference type="InterPro" id="IPR054722">
    <property type="entry name" value="PolX-like_BBD"/>
</dbReference>
<dbReference type="Proteomes" id="UP000824120">
    <property type="component" value="Chromosome 6"/>
</dbReference>
<keyword evidence="1" id="KW-0479">Metal-binding</keyword>
<evidence type="ECO:0000256" key="1">
    <source>
        <dbReference type="PROSITE-ProRule" id="PRU00047"/>
    </source>
</evidence>
<keyword evidence="5" id="KW-1185">Reference proteome</keyword>
<feature type="non-terminal residue" evidence="4">
    <location>
        <position position="242"/>
    </location>
</feature>
<comment type="caution">
    <text evidence="4">The sequence shown here is derived from an EMBL/GenBank/DDBJ whole genome shotgun (WGS) entry which is preliminary data.</text>
</comment>
<dbReference type="InterPro" id="IPR001878">
    <property type="entry name" value="Znf_CCHC"/>
</dbReference>
<evidence type="ECO:0000256" key="2">
    <source>
        <dbReference type="SAM" id="MobiDB-lite"/>
    </source>
</evidence>